<sequence length="792" mass="91692">MDLKPRFSRSCPECKTPNDGEFKKILDLQNSGLVVYIHKEENSPDERKISERKNEYYILHNTNHKDLKRPDFINELCQYKTRCYRCRTIVQKVRNLLDEISAIRRNDVLGVCTYCKKVNPAGKCRRCEFIIEKFRNNKAKQNEDRQTKVNTWLSRVREFLESFLEEEKSCRHRSHRESSVTELQNLLEELKLPLTMREPDIELFTTADSQVVISQSKEMLEELLSKLKLRGEESFMSGFHMSPSASQSTCVCKHLRDNKFLVLPPLTETQEIVDTMPIQESDKDIKEGIKIGLSEKKSDERKRDFAGSKSRLKENVKIAAKDGALLKKSTSKEKGKASKENKPPKEPKEPKEPKPRKKSLSPEEKLMLKMMKQREQQKKQTEKPAKKEKSMVLPKFEELPPLKVHEVVVIEESSESILECRDQKAARPVEMVKGSKIVKFAPRANEDDLSVEPMLFKTQPVCPEPVTEPPPPATTPIRNPSTDNTQKKQKQKDTGLQVEINTKGLINYELSNRDFIDKGWTQLPTTKIMRRMNIYKMVPANPKYDWFKINKLKGIKFYDTELNAGQRYVVYSSGEEMDSGKLKPYTVLASFDYLGNGVVYDQCGNMRLKYNQSEGVVIDSKIGPPGRWKWHTLNDPPILQPAFIDTRERHPSPHIQELIKTQKDNIVPPRDIDQNMLSIELDNFLKEKARKLLQKYKPFQIRTKVLKLNDKFSLRILDQANIYLLFRDGPTSLKLNLGMLLLNNEIIDTDTTEVSEVATPYDRRPPRTHSVADIQSKVDRAKKMSKTRGIRL</sequence>
<feature type="compositionally biased region" description="Basic and acidic residues" evidence="1">
    <location>
        <begin position="360"/>
        <end position="392"/>
    </location>
</feature>
<dbReference type="EMBL" id="JH668312">
    <property type="protein sequence ID" value="KAG6444629.1"/>
    <property type="molecule type" value="Genomic_DNA"/>
</dbReference>
<keyword evidence="3" id="KW-1185">Reference proteome</keyword>
<feature type="region of interest" description="Disordered" evidence="1">
    <location>
        <begin position="316"/>
        <end position="392"/>
    </location>
</feature>
<evidence type="ECO:0008006" key="4">
    <source>
        <dbReference type="Google" id="ProtNLM"/>
    </source>
</evidence>
<reference evidence="2" key="1">
    <citation type="journal article" date="2016" name="Insect Biochem. Mol. Biol.">
        <title>Multifaceted biological insights from a draft genome sequence of the tobacco hornworm moth, Manduca sexta.</title>
        <authorList>
            <person name="Kanost M.R."/>
            <person name="Arrese E.L."/>
            <person name="Cao X."/>
            <person name="Chen Y.R."/>
            <person name="Chellapilla S."/>
            <person name="Goldsmith M.R."/>
            <person name="Grosse-Wilde E."/>
            <person name="Heckel D.G."/>
            <person name="Herndon N."/>
            <person name="Jiang H."/>
            <person name="Papanicolaou A."/>
            <person name="Qu J."/>
            <person name="Soulages J.L."/>
            <person name="Vogel H."/>
            <person name="Walters J."/>
            <person name="Waterhouse R.M."/>
            <person name="Ahn S.J."/>
            <person name="Almeida F.C."/>
            <person name="An C."/>
            <person name="Aqrawi P."/>
            <person name="Bretschneider A."/>
            <person name="Bryant W.B."/>
            <person name="Bucks S."/>
            <person name="Chao H."/>
            <person name="Chevignon G."/>
            <person name="Christen J.M."/>
            <person name="Clarke D.F."/>
            <person name="Dittmer N.T."/>
            <person name="Ferguson L.C.F."/>
            <person name="Garavelou S."/>
            <person name="Gordon K.H.J."/>
            <person name="Gunaratna R.T."/>
            <person name="Han Y."/>
            <person name="Hauser F."/>
            <person name="He Y."/>
            <person name="Heidel-Fischer H."/>
            <person name="Hirsh A."/>
            <person name="Hu Y."/>
            <person name="Jiang H."/>
            <person name="Kalra D."/>
            <person name="Klinner C."/>
            <person name="Konig C."/>
            <person name="Kovar C."/>
            <person name="Kroll A.R."/>
            <person name="Kuwar S.S."/>
            <person name="Lee S.L."/>
            <person name="Lehman R."/>
            <person name="Li K."/>
            <person name="Li Z."/>
            <person name="Liang H."/>
            <person name="Lovelace S."/>
            <person name="Lu Z."/>
            <person name="Mansfield J.H."/>
            <person name="McCulloch K.J."/>
            <person name="Mathew T."/>
            <person name="Morton B."/>
            <person name="Muzny D.M."/>
            <person name="Neunemann D."/>
            <person name="Ongeri F."/>
            <person name="Pauchet Y."/>
            <person name="Pu L.L."/>
            <person name="Pyrousis I."/>
            <person name="Rao X.J."/>
            <person name="Redding A."/>
            <person name="Roesel C."/>
            <person name="Sanchez-Gracia A."/>
            <person name="Schaack S."/>
            <person name="Shukla A."/>
            <person name="Tetreau G."/>
            <person name="Wang Y."/>
            <person name="Xiong G.H."/>
            <person name="Traut W."/>
            <person name="Walsh T.K."/>
            <person name="Worley K.C."/>
            <person name="Wu D."/>
            <person name="Wu W."/>
            <person name="Wu Y.Q."/>
            <person name="Zhang X."/>
            <person name="Zou Z."/>
            <person name="Zucker H."/>
            <person name="Briscoe A.D."/>
            <person name="Burmester T."/>
            <person name="Clem R.J."/>
            <person name="Feyereisen R."/>
            <person name="Grimmelikhuijzen C.J.P."/>
            <person name="Hamodrakas S.J."/>
            <person name="Hansson B.S."/>
            <person name="Huguet E."/>
            <person name="Jermiin L.S."/>
            <person name="Lan Q."/>
            <person name="Lehman H.K."/>
            <person name="Lorenzen M."/>
            <person name="Merzendorfer H."/>
            <person name="Michalopoulos I."/>
            <person name="Morton D.B."/>
            <person name="Muthukrishnan S."/>
            <person name="Oakeshott J.G."/>
            <person name="Palmer W."/>
            <person name="Park Y."/>
            <person name="Passarelli A.L."/>
            <person name="Rozas J."/>
            <person name="Schwartz L.M."/>
            <person name="Smith W."/>
            <person name="Southgate A."/>
            <person name="Vilcinskas A."/>
            <person name="Vogt R."/>
            <person name="Wang P."/>
            <person name="Werren J."/>
            <person name="Yu X.Q."/>
            <person name="Zhou J.J."/>
            <person name="Brown S.J."/>
            <person name="Scherer S.E."/>
            <person name="Richards S."/>
            <person name="Blissard G.W."/>
        </authorList>
    </citation>
    <scope>NUCLEOTIDE SEQUENCE</scope>
</reference>
<dbReference type="AlphaFoldDB" id="A0A921YSG3"/>
<feature type="compositionally biased region" description="Pro residues" evidence="1">
    <location>
        <begin position="462"/>
        <end position="474"/>
    </location>
</feature>
<evidence type="ECO:0000313" key="3">
    <source>
        <dbReference type="Proteomes" id="UP000791440"/>
    </source>
</evidence>
<comment type="caution">
    <text evidence="2">The sequence shown here is derived from an EMBL/GenBank/DDBJ whole genome shotgun (WGS) entry which is preliminary data.</text>
</comment>
<protein>
    <recommendedName>
        <fullName evidence="4">FAM194 C-terminal domain-containing protein</fullName>
    </recommendedName>
</protein>
<evidence type="ECO:0000313" key="2">
    <source>
        <dbReference type="EMBL" id="KAG6444629.1"/>
    </source>
</evidence>
<name>A0A921YSG3_MANSE</name>
<gene>
    <name evidence="2" type="ORF">O3G_MSEX003480</name>
</gene>
<dbReference type="Proteomes" id="UP000791440">
    <property type="component" value="Unassembled WGS sequence"/>
</dbReference>
<proteinExistence type="predicted"/>
<reference evidence="2" key="2">
    <citation type="submission" date="2020-12" db="EMBL/GenBank/DDBJ databases">
        <authorList>
            <person name="Kanost M."/>
        </authorList>
    </citation>
    <scope>NUCLEOTIDE SEQUENCE</scope>
</reference>
<organism evidence="2 3">
    <name type="scientific">Manduca sexta</name>
    <name type="common">Tobacco hawkmoth</name>
    <name type="synonym">Tobacco hornworm</name>
    <dbReference type="NCBI Taxonomy" id="7130"/>
    <lineage>
        <taxon>Eukaryota</taxon>
        <taxon>Metazoa</taxon>
        <taxon>Ecdysozoa</taxon>
        <taxon>Arthropoda</taxon>
        <taxon>Hexapoda</taxon>
        <taxon>Insecta</taxon>
        <taxon>Pterygota</taxon>
        <taxon>Neoptera</taxon>
        <taxon>Endopterygota</taxon>
        <taxon>Lepidoptera</taxon>
        <taxon>Glossata</taxon>
        <taxon>Ditrysia</taxon>
        <taxon>Bombycoidea</taxon>
        <taxon>Sphingidae</taxon>
        <taxon>Sphinginae</taxon>
        <taxon>Sphingini</taxon>
        <taxon>Manduca</taxon>
    </lineage>
</organism>
<feature type="compositionally biased region" description="Basic and acidic residues" evidence="1">
    <location>
        <begin position="330"/>
        <end position="353"/>
    </location>
</feature>
<accession>A0A921YSG3</accession>
<evidence type="ECO:0000256" key="1">
    <source>
        <dbReference type="SAM" id="MobiDB-lite"/>
    </source>
</evidence>
<feature type="region of interest" description="Disordered" evidence="1">
    <location>
        <begin position="461"/>
        <end position="494"/>
    </location>
</feature>